<feature type="compositionally biased region" description="Basic and acidic residues" evidence="1">
    <location>
        <begin position="1"/>
        <end position="29"/>
    </location>
</feature>
<dbReference type="EMBL" id="DWWC01000145">
    <property type="protein sequence ID" value="HJC69505.1"/>
    <property type="molecule type" value="Genomic_DNA"/>
</dbReference>
<dbReference type="Proteomes" id="UP000823854">
    <property type="component" value="Unassembled WGS sequence"/>
</dbReference>
<gene>
    <name evidence="2" type="ORF">H9932_07480</name>
</gene>
<protein>
    <submittedName>
        <fullName evidence="2">Uncharacterized protein</fullName>
    </submittedName>
</protein>
<organism evidence="2 3">
    <name type="scientific">Candidatus Brachybacterium intestinipullorum</name>
    <dbReference type="NCBI Taxonomy" id="2838512"/>
    <lineage>
        <taxon>Bacteria</taxon>
        <taxon>Bacillati</taxon>
        <taxon>Actinomycetota</taxon>
        <taxon>Actinomycetes</taxon>
        <taxon>Micrococcales</taxon>
        <taxon>Dermabacteraceae</taxon>
        <taxon>Brachybacterium</taxon>
    </lineage>
</organism>
<accession>A0A9D2TGJ8</accession>
<evidence type="ECO:0000256" key="1">
    <source>
        <dbReference type="SAM" id="MobiDB-lite"/>
    </source>
</evidence>
<feature type="compositionally biased region" description="Basic and acidic residues" evidence="1">
    <location>
        <begin position="42"/>
        <end position="52"/>
    </location>
</feature>
<reference evidence="2" key="1">
    <citation type="journal article" date="2021" name="PeerJ">
        <title>Extensive microbial diversity within the chicken gut microbiome revealed by metagenomics and culture.</title>
        <authorList>
            <person name="Gilroy R."/>
            <person name="Ravi A."/>
            <person name="Getino M."/>
            <person name="Pursley I."/>
            <person name="Horton D.L."/>
            <person name="Alikhan N.F."/>
            <person name="Baker D."/>
            <person name="Gharbi K."/>
            <person name="Hall N."/>
            <person name="Watson M."/>
            <person name="Adriaenssens E.M."/>
            <person name="Foster-Nyarko E."/>
            <person name="Jarju S."/>
            <person name="Secka A."/>
            <person name="Antonio M."/>
            <person name="Oren A."/>
            <person name="Chaudhuri R.R."/>
            <person name="La Ragione R."/>
            <person name="Hildebrand F."/>
            <person name="Pallen M.J."/>
        </authorList>
    </citation>
    <scope>NUCLEOTIDE SEQUENCE</scope>
    <source>
        <strain evidence="2">CHK130-7132</strain>
    </source>
</reference>
<name>A0A9D2TGJ8_9MICO</name>
<evidence type="ECO:0000313" key="2">
    <source>
        <dbReference type="EMBL" id="HJC69505.1"/>
    </source>
</evidence>
<feature type="compositionally biased region" description="Acidic residues" evidence="1">
    <location>
        <begin position="58"/>
        <end position="71"/>
    </location>
</feature>
<reference evidence="2" key="2">
    <citation type="submission" date="2021-04" db="EMBL/GenBank/DDBJ databases">
        <authorList>
            <person name="Gilroy R."/>
        </authorList>
    </citation>
    <scope>NUCLEOTIDE SEQUENCE</scope>
    <source>
        <strain evidence="2">CHK130-7132</strain>
    </source>
</reference>
<dbReference type="AlphaFoldDB" id="A0A9D2TGJ8"/>
<sequence length="85" mass="9084">MPARRSEDPALTEAEKRGEGAHEHWDEATRAAARPAPLGRSLPDRDNTERRAAGAAGDEIEDSPMACEDEGSPQGVSDGQEATDR</sequence>
<comment type="caution">
    <text evidence="2">The sequence shown here is derived from an EMBL/GenBank/DDBJ whole genome shotgun (WGS) entry which is preliminary data.</text>
</comment>
<proteinExistence type="predicted"/>
<feature type="region of interest" description="Disordered" evidence="1">
    <location>
        <begin position="1"/>
        <end position="85"/>
    </location>
</feature>
<evidence type="ECO:0000313" key="3">
    <source>
        <dbReference type="Proteomes" id="UP000823854"/>
    </source>
</evidence>